<sequence length="336" mass="38216">MRIAILLMDNCFGSGIHSILDTLIATNYTLVKSNHKPLFEWDTVSIDGNPITPTNGLTIQPDYSLENYQNLDTQPDVWILPSVFQSLSAFERVEGFLTSVEPVIPVIQKHYDRGGLLISICSGAFLLAKAGLMNNLPALMHWKSEAFYRRLFPGLKIDTHNAVADYGNIISVIGGSMSCELMVMHLVERFAGHRTAVDTSKLLMMHLNAPSTKAFRTNVETTDHADELVLRAQRHIEKHSHEEINFNSLSNMLNISDRQLTRRFVKSLQCSPLQYLQTIRINRACNLLELTQLPSTKIVYEVGYKDESSFRRLFKKQMEMTMESYRQQFGSRMQPG</sequence>
<dbReference type="Gene3D" id="3.40.50.880">
    <property type="match status" value="1"/>
</dbReference>
<keyword evidence="6" id="KW-1185">Reference proteome</keyword>
<dbReference type="PANTHER" id="PTHR43280:SF2">
    <property type="entry name" value="HTH-TYPE TRANSCRIPTIONAL REGULATOR EXSA"/>
    <property type="match status" value="1"/>
</dbReference>
<accession>A0A370DM19</accession>
<dbReference type="EMBL" id="QFXC01000002">
    <property type="protein sequence ID" value="RDH85928.1"/>
    <property type="molecule type" value="Genomic_DNA"/>
</dbReference>
<dbReference type="PANTHER" id="PTHR43280">
    <property type="entry name" value="ARAC-FAMILY TRANSCRIPTIONAL REGULATOR"/>
    <property type="match status" value="1"/>
</dbReference>
<dbReference type="InterPro" id="IPR009057">
    <property type="entry name" value="Homeodomain-like_sf"/>
</dbReference>
<evidence type="ECO:0000256" key="1">
    <source>
        <dbReference type="ARBA" id="ARBA00023015"/>
    </source>
</evidence>
<keyword evidence="3" id="KW-0804">Transcription</keyword>
<dbReference type="Gene3D" id="1.10.10.60">
    <property type="entry name" value="Homeodomain-like"/>
    <property type="match status" value="2"/>
</dbReference>
<dbReference type="InterPro" id="IPR018060">
    <property type="entry name" value="HTH_AraC"/>
</dbReference>
<evidence type="ECO:0000256" key="2">
    <source>
        <dbReference type="ARBA" id="ARBA00023125"/>
    </source>
</evidence>
<dbReference type="SMART" id="SM00342">
    <property type="entry name" value="HTH_ARAC"/>
    <property type="match status" value="1"/>
</dbReference>
<keyword evidence="2" id="KW-0238">DNA-binding</keyword>
<evidence type="ECO:0000259" key="4">
    <source>
        <dbReference type="PROSITE" id="PS01124"/>
    </source>
</evidence>
<gene>
    <name evidence="5" type="ORF">DIZ80_00175</name>
</gene>
<comment type="caution">
    <text evidence="5">The sequence shown here is derived from an EMBL/GenBank/DDBJ whole genome shotgun (WGS) entry which is preliminary data.</text>
</comment>
<proteinExistence type="predicted"/>
<dbReference type="Pfam" id="PF12833">
    <property type="entry name" value="HTH_18"/>
    <property type="match status" value="1"/>
</dbReference>
<keyword evidence="1" id="KW-0805">Transcription regulation</keyword>
<evidence type="ECO:0000313" key="6">
    <source>
        <dbReference type="Proteomes" id="UP000254266"/>
    </source>
</evidence>
<evidence type="ECO:0000256" key="3">
    <source>
        <dbReference type="ARBA" id="ARBA00023163"/>
    </source>
</evidence>
<dbReference type="InterPro" id="IPR029062">
    <property type="entry name" value="Class_I_gatase-like"/>
</dbReference>
<dbReference type="GO" id="GO:0003700">
    <property type="term" value="F:DNA-binding transcription factor activity"/>
    <property type="evidence" value="ECO:0007669"/>
    <property type="project" value="InterPro"/>
</dbReference>
<dbReference type="GO" id="GO:0043565">
    <property type="term" value="F:sequence-specific DNA binding"/>
    <property type="evidence" value="ECO:0007669"/>
    <property type="project" value="InterPro"/>
</dbReference>
<dbReference type="AlphaFoldDB" id="A0A370DM19"/>
<name>A0A370DM19_9GAMM</name>
<feature type="domain" description="HTH araC/xylS-type" evidence="4">
    <location>
        <begin position="230"/>
        <end position="328"/>
    </location>
</feature>
<dbReference type="PROSITE" id="PS01124">
    <property type="entry name" value="HTH_ARAC_FAMILY_2"/>
    <property type="match status" value="1"/>
</dbReference>
<evidence type="ECO:0000313" key="5">
    <source>
        <dbReference type="EMBL" id="RDH85928.1"/>
    </source>
</evidence>
<dbReference type="SUPFAM" id="SSF52317">
    <property type="entry name" value="Class I glutamine amidotransferase-like"/>
    <property type="match status" value="1"/>
</dbReference>
<organism evidence="5 6">
    <name type="scientific">endosymbiont of Galathealinum brachiosum</name>
    <dbReference type="NCBI Taxonomy" id="2200906"/>
    <lineage>
        <taxon>Bacteria</taxon>
        <taxon>Pseudomonadati</taxon>
        <taxon>Pseudomonadota</taxon>
        <taxon>Gammaproteobacteria</taxon>
        <taxon>sulfur-oxidizing symbionts</taxon>
    </lineage>
</organism>
<dbReference type="SUPFAM" id="SSF46689">
    <property type="entry name" value="Homeodomain-like"/>
    <property type="match status" value="2"/>
</dbReference>
<protein>
    <recommendedName>
        <fullName evidence="4">HTH araC/xylS-type domain-containing protein</fullName>
    </recommendedName>
</protein>
<dbReference type="Proteomes" id="UP000254266">
    <property type="component" value="Unassembled WGS sequence"/>
</dbReference>
<reference evidence="5 6" key="1">
    <citation type="journal article" date="2018" name="ISME J.">
        <title>Endosymbiont genomes yield clues of tubeworm success.</title>
        <authorList>
            <person name="Li Y."/>
            <person name="Liles M.R."/>
            <person name="Halanych K.M."/>
        </authorList>
    </citation>
    <scope>NUCLEOTIDE SEQUENCE [LARGE SCALE GENOMIC DNA]</scope>
    <source>
        <strain evidence="5">A1464</strain>
    </source>
</reference>